<dbReference type="NCBIfam" id="NF000592">
    <property type="entry name" value="PRK00013.1"/>
    <property type="match status" value="1"/>
</dbReference>
<feature type="region of interest" description="Disordered" evidence="9">
    <location>
        <begin position="524"/>
        <end position="548"/>
    </location>
</feature>
<comment type="function">
    <text evidence="6 8">Together with its co-chaperonin GroES, plays an essential role in assisting protein folding. The GroEL-GroES system forms a nano-cage that allows encapsulation of the non-native substrate proteins and provides a physical environment optimized to promote and accelerate protein folding.</text>
</comment>
<evidence type="ECO:0000256" key="7">
    <source>
        <dbReference type="RuleBase" id="RU000418"/>
    </source>
</evidence>
<evidence type="ECO:0000256" key="6">
    <source>
        <dbReference type="HAMAP-Rule" id="MF_00600"/>
    </source>
</evidence>
<dbReference type="CDD" id="cd03344">
    <property type="entry name" value="GroEL"/>
    <property type="match status" value="1"/>
</dbReference>
<dbReference type="InterPro" id="IPR027409">
    <property type="entry name" value="GroEL-like_apical_dom_sf"/>
</dbReference>
<feature type="binding site" evidence="6">
    <location>
        <begin position="87"/>
        <end position="91"/>
    </location>
    <ligand>
        <name>ATP</name>
        <dbReference type="ChEBI" id="CHEBI:30616"/>
    </ligand>
</feature>
<feature type="binding site" evidence="6">
    <location>
        <begin position="30"/>
        <end position="33"/>
    </location>
    <ligand>
        <name>ATP</name>
        <dbReference type="ChEBI" id="CHEBI:30616"/>
    </ligand>
</feature>
<sequence length="548" mass="58569">MAAKEIFFHQSAREAILRGVRILSDAVAVTLGPKGRNVVIEKSFGSPTVTKDGVTVAKEIDLENKFENMGAQMVKEVASKTSDKAGDGTTTATVLARAIYEEGLKLVAAGHNPMDLKRGIDKAVETVVAELKKLSKPTTDKKAIAQVGTISANGDENIGTIIADAMEKVGKEGVITVEEAKGLETTLDVVEGMQFDRGYVSPYFVTNRERMEVVMEDPYILISEKKVSSMQDMIPILEQVARSGKPLLIIADEVEGEALATLVVNKIRGVLNVAAVKAPGFGDRRKEMLKDIATLTGGMVVSEDLGHKYENLTLNDLGRAKRLTIDKDNTTIVDGAGKKSDIEGRIKLIRSQIESVTSDYDREKLQERLAKLVGGVAVINVGAATETEMKEKKARVEDALHATRAAVEEGIVPGGGVAYLRTLAALDKLKLGGEQDFGVEIIKRALTEPLRKIASNAGLEGAVVINKVKDGTGAFGYNARTEVYEDLEKAGVIDPTKVERTALQNAASVASLLLTTEAMVAERPKKKAKGGAGAGGGMPDYGGDDMDY</sequence>
<dbReference type="PANTHER" id="PTHR45633">
    <property type="entry name" value="60 KDA HEAT SHOCK PROTEIN, MITOCHONDRIAL"/>
    <property type="match status" value="1"/>
</dbReference>
<keyword evidence="5 6" id="KW-0413">Isomerase</keyword>
<dbReference type="EC" id="5.6.1.7" evidence="6"/>
<evidence type="ECO:0000256" key="8">
    <source>
        <dbReference type="RuleBase" id="RU000419"/>
    </source>
</evidence>
<feature type="binding site" evidence="6">
    <location>
        <position position="415"/>
    </location>
    <ligand>
        <name>ATP</name>
        <dbReference type="ChEBI" id="CHEBI:30616"/>
    </ligand>
</feature>
<dbReference type="NCBIfam" id="NF009489">
    <property type="entry name" value="PRK12851.1"/>
    <property type="match status" value="1"/>
</dbReference>
<evidence type="ECO:0000256" key="9">
    <source>
        <dbReference type="SAM" id="MobiDB-lite"/>
    </source>
</evidence>
<dbReference type="InterPro" id="IPR027410">
    <property type="entry name" value="TCP-1-like_intermed_sf"/>
</dbReference>
<proteinExistence type="inferred from homology"/>
<comment type="subcellular location">
    <subcellularLocation>
        <location evidence="6">Cytoplasm</location>
    </subcellularLocation>
</comment>
<dbReference type="Gene3D" id="1.10.560.10">
    <property type="entry name" value="GroEL-like equatorial domain"/>
    <property type="match status" value="1"/>
</dbReference>
<feature type="compositionally biased region" description="Gly residues" evidence="9">
    <location>
        <begin position="530"/>
        <end position="540"/>
    </location>
</feature>
<dbReference type="Gene3D" id="3.50.7.10">
    <property type="entry name" value="GroEL"/>
    <property type="match status" value="1"/>
</dbReference>
<name>A0ABU5HH95_9BACT</name>
<dbReference type="PRINTS" id="PR00298">
    <property type="entry name" value="CHAPERONIN60"/>
</dbReference>
<evidence type="ECO:0000256" key="2">
    <source>
        <dbReference type="ARBA" id="ARBA00022741"/>
    </source>
</evidence>
<evidence type="ECO:0000256" key="1">
    <source>
        <dbReference type="ARBA" id="ARBA00006607"/>
    </source>
</evidence>
<dbReference type="SUPFAM" id="SSF54849">
    <property type="entry name" value="GroEL-intermediate domain like"/>
    <property type="match status" value="1"/>
</dbReference>
<dbReference type="InterPro" id="IPR027413">
    <property type="entry name" value="GROEL-like_equatorial_sf"/>
</dbReference>
<dbReference type="Proteomes" id="UP001291309">
    <property type="component" value="Unassembled WGS sequence"/>
</dbReference>
<dbReference type="NCBIfam" id="TIGR02348">
    <property type="entry name" value="GroEL"/>
    <property type="match status" value="1"/>
</dbReference>
<dbReference type="NCBIfam" id="NF009488">
    <property type="entry name" value="PRK12850.1"/>
    <property type="match status" value="1"/>
</dbReference>
<dbReference type="PROSITE" id="PS00296">
    <property type="entry name" value="CHAPERONINS_CPN60"/>
    <property type="match status" value="1"/>
</dbReference>
<dbReference type="HAMAP" id="MF_00600">
    <property type="entry name" value="CH60"/>
    <property type="match status" value="1"/>
</dbReference>
<feature type="binding site" evidence="6">
    <location>
        <position position="51"/>
    </location>
    <ligand>
        <name>ATP</name>
        <dbReference type="ChEBI" id="CHEBI:30616"/>
    </ligand>
</feature>
<gene>
    <name evidence="6 10" type="primary">groL</name>
    <name evidence="6" type="synonym">groEL</name>
    <name evidence="10" type="ORF">SYV04_39835</name>
</gene>
<accession>A0ABU5HH95</accession>
<keyword evidence="4 6" id="KW-0143">Chaperone</keyword>
<evidence type="ECO:0000256" key="5">
    <source>
        <dbReference type="ARBA" id="ARBA00023235"/>
    </source>
</evidence>
<dbReference type="SUPFAM" id="SSF48592">
    <property type="entry name" value="GroEL equatorial domain-like"/>
    <property type="match status" value="1"/>
</dbReference>
<comment type="caution">
    <text evidence="10">The sequence shown here is derived from an EMBL/GenBank/DDBJ whole genome shotgun (WGS) entry which is preliminary data.</text>
</comment>
<evidence type="ECO:0000256" key="3">
    <source>
        <dbReference type="ARBA" id="ARBA00022840"/>
    </source>
</evidence>
<keyword evidence="6" id="KW-0963">Cytoplasm</keyword>
<keyword evidence="3 6" id="KW-0067">ATP-binding</keyword>
<comment type="caution">
    <text evidence="6">Lacks conserved residue(s) required for the propagation of feature annotation.</text>
</comment>
<keyword evidence="11" id="KW-1185">Reference proteome</keyword>
<protein>
    <recommendedName>
        <fullName evidence="6">Chaperonin GroEL</fullName>
        <ecNumber evidence="6">5.6.1.7</ecNumber>
    </recommendedName>
    <alternativeName>
        <fullName evidence="6">60 kDa chaperonin</fullName>
    </alternativeName>
    <alternativeName>
        <fullName evidence="6">Chaperonin-60</fullName>
        <shortName evidence="6">Cpn60</shortName>
    </alternativeName>
</protein>
<dbReference type="Pfam" id="PF00118">
    <property type="entry name" value="Cpn60_TCP1"/>
    <property type="match status" value="1"/>
</dbReference>
<keyword evidence="2 6" id="KW-0547">Nucleotide-binding</keyword>
<dbReference type="InterPro" id="IPR002423">
    <property type="entry name" value="Cpn60/GroEL/TCP-1"/>
</dbReference>
<dbReference type="EMBL" id="JAXIVS010000021">
    <property type="protein sequence ID" value="MDY7232606.1"/>
    <property type="molecule type" value="Genomic_DNA"/>
</dbReference>
<dbReference type="InterPro" id="IPR018370">
    <property type="entry name" value="Chaperonin_Cpn60_CS"/>
</dbReference>
<dbReference type="NCBIfam" id="NF009487">
    <property type="entry name" value="PRK12849.1"/>
    <property type="match status" value="1"/>
</dbReference>
<dbReference type="RefSeq" id="WP_321551318.1">
    <property type="nucleotide sequence ID" value="NZ_JAXIVS010000021.1"/>
</dbReference>
<evidence type="ECO:0000313" key="11">
    <source>
        <dbReference type="Proteomes" id="UP001291309"/>
    </source>
</evidence>
<comment type="similarity">
    <text evidence="1 6 7">Belongs to the chaperonin (HSP60) family.</text>
</comment>
<reference evidence="10 11" key="1">
    <citation type="submission" date="2023-12" db="EMBL/GenBank/DDBJ databases">
        <title>the genome sequence of Hyalangium sp. s54d21.</title>
        <authorList>
            <person name="Zhang X."/>
        </authorList>
    </citation>
    <scope>NUCLEOTIDE SEQUENCE [LARGE SCALE GENOMIC DNA]</scope>
    <source>
        <strain evidence="11">s54d21</strain>
    </source>
</reference>
<dbReference type="SUPFAM" id="SSF52029">
    <property type="entry name" value="GroEL apical domain-like"/>
    <property type="match status" value="1"/>
</dbReference>
<evidence type="ECO:0000256" key="4">
    <source>
        <dbReference type="ARBA" id="ARBA00023186"/>
    </source>
</evidence>
<evidence type="ECO:0000313" key="10">
    <source>
        <dbReference type="EMBL" id="MDY7232606.1"/>
    </source>
</evidence>
<dbReference type="InterPro" id="IPR001844">
    <property type="entry name" value="Cpn60/GroEL"/>
</dbReference>
<dbReference type="Gene3D" id="3.30.260.10">
    <property type="entry name" value="TCP-1-like chaperonin intermediate domain"/>
    <property type="match status" value="1"/>
</dbReference>
<feature type="binding site" evidence="6">
    <location>
        <position position="494"/>
    </location>
    <ligand>
        <name>ATP</name>
        <dbReference type="ChEBI" id="CHEBI:30616"/>
    </ligand>
</feature>
<organism evidence="10 11">
    <name type="scientific">Hyalangium rubrum</name>
    <dbReference type="NCBI Taxonomy" id="3103134"/>
    <lineage>
        <taxon>Bacteria</taxon>
        <taxon>Pseudomonadati</taxon>
        <taxon>Myxococcota</taxon>
        <taxon>Myxococcia</taxon>
        <taxon>Myxococcales</taxon>
        <taxon>Cystobacterineae</taxon>
        <taxon>Archangiaceae</taxon>
        <taxon>Hyalangium</taxon>
    </lineage>
</organism>
<comment type="subunit">
    <text evidence="6 8">Forms a cylinder of 14 subunits composed of two heptameric rings stacked back-to-back. Interacts with the co-chaperonin GroES.</text>
</comment>